<dbReference type="Proteomes" id="UP000283077">
    <property type="component" value="Unassembled WGS sequence"/>
</dbReference>
<protein>
    <recommendedName>
        <fullName evidence="1">Chalcone isomerase domain-containing protein</fullName>
    </recommendedName>
</protein>
<dbReference type="OrthoDB" id="7277038at2"/>
<comment type="caution">
    <text evidence="2">The sequence shown here is derived from an EMBL/GenBank/DDBJ whole genome shotgun (WGS) entry which is preliminary data.</text>
</comment>
<dbReference type="InterPro" id="IPR016087">
    <property type="entry name" value="Chalcone_isomerase"/>
</dbReference>
<evidence type="ECO:0000313" key="3">
    <source>
        <dbReference type="Proteomes" id="UP000283077"/>
    </source>
</evidence>
<sequence length="160" mass="18355">MRQPETKAVAVASFEQYLTVGEGKYSYWLWDLYQARLATPSGKFVDYQQSVPLLLELRYLRDITKTEFVDATVDQWGIQAGAVQKQHKLWAGELTTLWRDVKKGDMLSAELHADGLISFYFNQQLLGKTKDPNLGPAFFDIWLSEKTTAPELRQLLLKLP</sequence>
<organism evidence="2 3">
    <name type="scientific">Rheinheimera riviphila</name>
    <dbReference type="NCBI Taxonomy" id="1834037"/>
    <lineage>
        <taxon>Bacteria</taxon>
        <taxon>Pseudomonadati</taxon>
        <taxon>Pseudomonadota</taxon>
        <taxon>Gammaproteobacteria</taxon>
        <taxon>Chromatiales</taxon>
        <taxon>Chromatiaceae</taxon>
        <taxon>Rheinheimera</taxon>
    </lineage>
</organism>
<keyword evidence="3" id="KW-1185">Reference proteome</keyword>
<dbReference type="AlphaFoldDB" id="A0A437R1J1"/>
<dbReference type="EMBL" id="SACS01000004">
    <property type="protein sequence ID" value="RVU40664.1"/>
    <property type="molecule type" value="Genomic_DNA"/>
</dbReference>
<evidence type="ECO:0000313" key="2">
    <source>
        <dbReference type="EMBL" id="RVU40664.1"/>
    </source>
</evidence>
<feature type="domain" description="Chalcone isomerase" evidence="1">
    <location>
        <begin position="32"/>
        <end position="157"/>
    </location>
</feature>
<proteinExistence type="predicted"/>
<accession>A0A437R1J1</accession>
<name>A0A437R1J1_9GAMM</name>
<gene>
    <name evidence="2" type="ORF">EOE67_06210</name>
</gene>
<reference evidence="2 3" key="1">
    <citation type="submission" date="2019-01" db="EMBL/GenBank/DDBJ databases">
        <authorList>
            <person name="Chen W.-M."/>
        </authorList>
    </citation>
    <scope>NUCLEOTIDE SEQUENCE [LARGE SCALE GENOMIC DNA]</scope>
    <source>
        <strain evidence="2 3">KYPC3</strain>
    </source>
</reference>
<dbReference type="Pfam" id="PF16036">
    <property type="entry name" value="Chalcone_3"/>
    <property type="match status" value="1"/>
</dbReference>
<evidence type="ECO:0000259" key="1">
    <source>
        <dbReference type="Pfam" id="PF16036"/>
    </source>
</evidence>